<comment type="catalytic activity">
    <reaction evidence="3">
        <text>dTDP-4-dehydro-6-deoxy-alpha-D-glucose = dTDP-4-dehydro-beta-L-rhamnose</text>
        <dbReference type="Rhea" id="RHEA:16969"/>
        <dbReference type="ChEBI" id="CHEBI:57649"/>
        <dbReference type="ChEBI" id="CHEBI:62830"/>
        <dbReference type="EC" id="5.1.3.13"/>
    </reaction>
</comment>
<dbReference type="PANTHER" id="PTHR21047">
    <property type="entry name" value="DTDP-6-DEOXY-D-GLUCOSE-3,5 EPIMERASE"/>
    <property type="match status" value="1"/>
</dbReference>
<evidence type="ECO:0000313" key="5">
    <source>
        <dbReference type="Proteomes" id="UP000277811"/>
    </source>
</evidence>
<dbReference type="CDD" id="cd00438">
    <property type="entry name" value="cupin_RmlC"/>
    <property type="match status" value="1"/>
</dbReference>
<evidence type="ECO:0000256" key="3">
    <source>
        <dbReference type="RuleBase" id="RU364069"/>
    </source>
</evidence>
<evidence type="ECO:0000313" key="4">
    <source>
        <dbReference type="EMBL" id="VBB05523.1"/>
    </source>
</evidence>
<reference evidence="4 5" key="1">
    <citation type="submission" date="2018-06" db="EMBL/GenBank/DDBJ databases">
        <authorList>
            <person name="Strepis N."/>
        </authorList>
    </citation>
    <scope>NUCLEOTIDE SEQUENCE [LARGE SCALE GENOMIC DNA]</scope>
    <source>
        <strain evidence="4">LUCI</strain>
    </source>
</reference>
<gene>
    <name evidence="4" type="ORF">LUCI_0733</name>
</gene>
<dbReference type="Pfam" id="PF00908">
    <property type="entry name" value="dTDP_sugar_isom"/>
    <property type="match status" value="1"/>
</dbReference>
<dbReference type="OrthoDB" id="9800680at2"/>
<dbReference type="GO" id="GO:0005829">
    <property type="term" value="C:cytosol"/>
    <property type="evidence" value="ECO:0007669"/>
    <property type="project" value="TreeGrafter"/>
</dbReference>
<accession>A0A498R5Q3</accession>
<dbReference type="SUPFAM" id="SSF51182">
    <property type="entry name" value="RmlC-like cupins"/>
    <property type="match status" value="1"/>
</dbReference>
<proteinExistence type="inferred from homology"/>
<sequence>MIFTETELKGAYIIELEPICDERGFFARTWCSTEFAKRDLNPKLVQCNISYNAKRGTLRGMHYQQEPFTEAKLVHCIRGAIFDAIVDLRPESQTHFKWFSIKLTADKHNMLYIPEGFAHGFLTLQDNTEVFYQMTNSYAADYASGIRWDDPIINIKWPFSPLIIAEKDRSYGDICV</sequence>
<dbReference type="EMBL" id="UPPP01000056">
    <property type="protein sequence ID" value="VBB05523.1"/>
    <property type="molecule type" value="Genomic_DNA"/>
</dbReference>
<dbReference type="InterPro" id="IPR000888">
    <property type="entry name" value="RmlC-like"/>
</dbReference>
<name>A0A498R5Q3_9FIRM</name>
<comment type="similarity">
    <text evidence="3">Belongs to the dTDP-4-dehydrorhamnose 3,5-epimerase family.</text>
</comment>
<dbReference type="Gene3D" id="2.60.120.10">
    <property type="entry name" value="Jelly Rolls"/>
    <property type="match status" value="1"/>
</dbReference>
<dbReference type="Proteomes" id="UP000277811">
    <property type="component" value="Unassembled WGS sequence"/>
</dbReference>
<comment type="pathway">
    <text evidence="3">Carbohydrate biosynthesis; dTDP-L-rhamnose biosynthesis.</text>
</comment>
<evidence type="ECO:0000256" key="1">
    <source>
        <dbReference type="PIRSR" id="PIRSR600888-1"/>
    </source>
</evidence>
<dbReference type="RefSeq" id="WP_122626512.1">
    <property type="nucleotide sequence ID" value="NZ_UPPP01000056.1"/>
</dbReference>
<organism evidence="4 5">
    <name type="scientific">Lucifera butyrica</name>
    <dbReference type="NCBI Taxonomy" id="1351585"/>
    <lineage>
        <taxon>Bacteria</taxon>
        <taxon>Bacillati</taxon>
        <taxon>Bacillota</taxon>
        <taxon>Negativicutes</taxon>
        <taxon>Veillonellales</taxon>
        <taxon>Veillonellaceae</taxon>
        <taxon>Lucifera</taxon>
    </lineage>
</organism>
<dbReference type="InterPro" id="IPR011051">
    <property type="entry name" value="RmlC_Cupin_sf"/>
</dbReference>
<dbReference type="UniPathway" id="UPA00124"/>
<evidence type="ECO:0000256" key="2">
    <source>
        <dbReference type="PIRSR" id="PIRSR600888-3"/>
    </source>
</evidence>
<dbReference type="AlphaFoldDB" id="A0A498R5Q3"/>
<dbReference type="GO" id="GO:0008830">
    <property type="term" value="F:dTDP-4-dehydrorhamnose 3,5-epimerase activity"/>
    <property type="evidence" value="ECO:0007669"/>
    <property type="project" value="UniProtKB-UniRule"/>
</dbReference>
<keyword evidence="3" id="KW-0413">Isomerase</keyword>
<protein>
    <recommendedName>
        <fullName evidence="3">dTDP-4-dehydrorhamnose 3,5-epimerase</fullName>
        <ecNumber evidence="3">5.1.3.13</ecNumber>
    </recommendedName>
    <alternativeName>
        <fullName evidence="3">Thymidine diphospho-4-keto-rhamnose 3,5-epimerase</fullName>
    </alternativeName>
</protein>
<dbReference type="EC" id="5.1.3.13" evidence="3"/>
<feature type="active site" description="Proton acceptor" evidence="1">
    <location>
        <position position="62"/>
    </location>
</feature>
<keyword evidence="5" id="KW-1185">Reference proteome</keyword>
<comment type="function">
    <text evidence="3">Catalyzes the epimerization of the C3' and C5'positions of dTDP-6-deoxy-D-xylo-4-hexulose, forming dTDP-6-deoxy-L-lyxo-4-hexulose.</text>
</comment>
<feature type="active site" description="Proton donor" evidence="1">
    <location>
        <position position="132"/>
    </location>
</feature>
<dbReference type="GO" id="GO:0019305">
    <property type="term" value="P:dTDP-rhamnose biosynthetic process"/>
    <property type="evidence" value="ECO:0007669"/>
    <property type="project" value="UniProtKB-UniRule"/>
</dbReference>
<dbReference type="PANTHER" id="PTHR21047:SF2">
    <property type="entry name" value="THYMIDINE DIPHOSPHO-4-KETO-RHAMNOSE 3,5-EPIMERASE"/>
    <property type="match status" value="1"/>
</dbReference>
<dbReference type="NCBIfam" id="TIGR01221">
    <property type="entry name" value="rmlC"/>
    <property type="match status" value="1"/>
</dbReference>
<feature type="site" description="Participates in a stacking interaction with the thymidine ring of dTDP-4-oxo-6-deoxyglucose" evidence="2">
    <location>
        <position position="138"/>
    </location>
</feature>
<dbReference type="InterPro" id="IPR014710">
    <property type="entry name" value="RmlC-like_jellyroll"/>
</dbReference>
<comment type="subunit">
    <text evidence="3">Homodimer.</text>
</comment>
<dbReference type="GO" id="GO:0000271">
    <property type="term" value="P:polysaccharide biosynthetic process"/>
    <property type="evidence" value="ECO:0007669"/>
    <property type="project" value="TreeGrafter"/>
</dbReference>